<evidence type="ECO:0000256" key="1">
    <source>
        <dbReference type="ARBA" id="ARBA00004123"/>
    </source>
</evidence>
<dbReference type="SUPFAM" id="SSF54160">
    <property type="entry name" value="Chromo domain-like"/>
    <property type="match status" value="1"/>
</dbReference>
<sequence>MEKKKELTENEEYKIEKILDKKIKKEHTYYLVKWSGNDEMTWEPEENLDNYLQLVEEYNSNNDNNNNPFQIDSKSMQLKLSRNKEKKNNNERMFINLNSENNVSKVQEEIFNRVENELLKLSRYKEN</sequence>
<proteinExistence type="predicted"/>
<dbReference type="Proteomes" id="UP000193920">
    <property type="component" value="Unassembled WGS sequence"/>
</dbReference>
<comment type="caution">
    <text evidence="4">The sequence shown here is derived from an EMBL/GenBank/DDBJ whole genome shotgun (WGS) entry which is preliminary data.</text>
</comment>
<dbReference type="PANTHER" id="PTHR22812">
    <property type="entry name" value="CHROMOBOX PROTEIN"/>
    <property type="match status" value="1"/>
</dbReference>
<gene>
    <name evidence="4" type="ORF">LY90DRAFT_504208</name>
</gene>
<reference evidence="4 5" key="1">
    <citation type="submission" date="2016-08" db="EMBL/GenBank/DDBJ databases">
        <title>A Parts List for Fungal Cellulosomes Revealed by Comparative Genomics.</title>
        <authorList>
            <consortium name="DOE Joint Genome Institute"/>
            <person name="Haitjema C.H."/>
            <person name="Gilmore S.P."/>
            <person name="Henske J.K."/>
            <person name="Solomon K.V."/>
            <person name="De Groot R."/>
            <person name="Kuo A."/>
            <person name="Mondo S.J."/>
            <person name="Salamov A.A."/>
            <person name="Labutti K."/>
            <person name="Zhao Z."/>
            <person name="Chiniquy J."/>
            <person name="Barry K."/>
            <person name="Brewer H.M."/>
            <person name="Purvine S.O."/>
            <person name="Wright A.T."/>
            <person name="Boxma B."/>
            <person name="Van Alen T."/>
            <person name="Hackstein J.H."/>
            <person name="Baker S.E."/>
            <person name="Grigoriev I.V."/>
            <person name="O'Malley M.A."/>
        </authorList>
    </citation>
    <scope>NUCLEOTIDE SEQUENCE [LARGE SCALE GENOMIC DNA]</scope>
    <source>
        <strain evidence="4 5">G1</strain>
    </source>
</reference>
<dbReference type="OrthoDB" id="433924at2759"/>
<comment type="subcellular location">
    <subcellularLocation>
        <location evidence="1">Nucleus</location>
    </subcellularLocation>
</comment>
<dbReference type="SMART" id="SM00298">
    <property type="entry name" value="CHROMO"/>
    <property type="match status" value="1"/>
</dbReference>
<evidence type="ECO:0000256" key="2">
    <source>
        <dbReference type="ARBA" id="ARBA00023242"/>
    </source>
</evidence>
<accession>A0A1Y2ECS8</accession>
<dbReference type="GO" id="GO:0005634">
    <property type="term" value="C:nucleus"/>
    <property type="evidence" value="ECO:0007669"/>
    <property type="project" value="UniProtKB-SubCell"/>
</dbReference>
<name>A0A1Y2ECS8_9FUNG</name>
<dbReference type="PROSITE" id="PS50013">
    <property type="entry name" value="CHROMO_2"/>
    <property type="match status" value="1"/>
</dbReference>
<feature type="domain" description="Chromo" evidence="3">
    <location>
        <begin position="13"/>
        <end position="70"/>
    </location>
</feature>
<dbReference type="Gene3D" id="2.40.50.40">
    <property type="match status" value="1"/>
</dbReference>
<dbReference type="InterPro" id="IPR051219">
    <property type="entry name" value="Heterochromatin_chromo-domain"/>
</dbReference>
<organism evidence="4 5">
    <name type="scientific">Neocallimastix californiae</name>
    <dbReference type="NCBI Taxonomy" id="1754190"/>
    <lineage>
        <taxon>Eukaryota</taxon>
        <taxon>Fungi</taxon>
        <taxon>Fungi incertae sedis</taxon>
        <taxon>Chytridiomycota</taxon>
        <taxon>Chytridiomycota incertae sedis</taxon>
        <taxon>Neocallimastigomycetes</taxon>
        <taxon>Neocallimastigales</taxon>
        <taxon>Neocallimastigaceae</taxon>
        <taxon>Neocallimastix</taxon>
    </lineage>
</organism>
<dbReference type="CDD" id="cd00024">
    <property type="entry name" value="CD_CSD"/>
    <property type="match status" value="1"/>
</dbReference>
<dbReference type="AlphaFoldDB" id="A0A1Y2ECS8"/>
<keyword evidence="5" id="KW-1185">Reference proteome</keyword>
<dbReference type="STRING" id="1754190.A0A1Y2ECS8"/>
<evidence type="ECO:0000259" key="3">
    <source>
        <dbReference type="PROSITE" id="PS50013"/>
    </source>
</evidence>
<evidence type="ECO:0000313" key="4">
    <source>
        <dbReference type="EMBL" id="ORY69362.1"/>
    </source>
</evidence>
<dbReference type="EMBL" id="MCOG01000044">
    <property type="protein sequence ID" value="ORY69362.1"/>
    <property type="molecule type" value="Genomic_DNA"/>
</dbReference>
<dbReference type="InterPro" id="IPR023780">
    <property type="entry name" value="Chromo_domain"/>
</dbReference>
<keyword evidence="2" id="KW-0539">Nucleus</keyword>
<protein>
    <recommendedName>
        <fullName evidence="3">Chromo domain-containing protein</fullName>
    </recommendedName>
</protein>
<dbReference type="InterPro" id="IPR016197">
    <property type="entry name" value="Chromo-like_dom_sf"/>
</dbReference>
<evidence type="ECO:0000313" key="5">
    <source>
        <dbReference type="Proteomes" id="UP000193920"/>
    </source>
</evidence>
<dbReference type="InterPro" id="IPR000953">
    <property type="entry name" value="Chromo/chromo_shadow_dom"/>
</dbReference>
<dbReference type="Pfam" id="PF00385">
    <property type="entry name" value="Chromo"/>
    <property type="match status" value="1"/>
</dbReference>